<feature type="transmembrane region" description="Helical" evidence="9">
    <location>
        <begin position="238"/>
        <end position="260"/>
    </location>
</feature>
<evidence type="ECO:0000256" key="7">
    <source>
        <dbReference type="ARBA" id="ARBA00023136"/>
    </source>
</evidence>
<dbReference type="PANTHER" id="PTHR26453">
    <property type="entry name" value="OLFACTORY RECEPTOR"/>
    <property type="match status" value="1"/>
</dbReference>
<dbReference type="Gene3D" id="1.20.1070.10">
    <property type="entry name" value="Rhodopsin 7-helix transmembrane proteins"/>
    <property type="match status" value="1"/>
</dbReference>
<feature type="transmembrane region" description="Helical" evidence="9">
    <location>
        <begin position="102"/>
        <end position="120"/>
    </location>
</feature>
<evidence type="ECO:0000256" key="6">
    <source>
        <dbReference type="ARBA" id="ARBA00022989"/>
    </source>
</evidence>
<keyword evidence="6 9" id="KW-1133">Transmembrane helix</keyword>
<dbReference type="PRINTS" id="PR00245">
    <property type="entry name" value="OLFACTORYR"/>
</dbReference>
<dbReference type="Pfam" id="PF13853">
    <property type="entry name" value="7tm_4"/>
    <property type="match status" value="1"/>
</dbReference>
<dbReference type="InterPro" id="IPR000725">
    <property type="entry name" value="Olfact_rcpt"/>
</dbReference>
<dbReference type="SUPFAM" id="SSF81321">
    <property type="entry name" value="Family A G protein-coupled receptor-like"/>
    <property type="match status" value="1"/>
</dbReference>
<dbReference type="GO" id="GO:0005886">
    <property type="term" value="C:plasma membrane"/>
    <property type="evidence" value="ECO:0007669"/>
    <property type="project" value="UniProtKB-SubCell"/>
</dbReference>
<sequence>MVCENQTTLMHFVLLAFPYPPVLHVLLLFFFVCIYLLTLLSNLLVFLATIHEPQLHKPMYWFLCHLAIVDIATSTIVVPKMIASFLDGNKGISFAGCVTQLFSYHFVGCTECFLYTVMAYDRFLAICWPLHYSILMNRKICLWLCMGTWFGGCLHSIIETTLTFQLPYGPRNEVSYIFCDIPAMLKLACVDTSFNQMFTLIDIGLVAMSCLLLILVSYVYIVFAILRIRNTDGQRHAFSTCTAHVILVITFYTPLGFTFLRPGAEVHLGGAVAIFYTAVTPFLNPVIYTLRNKEMKNAILKLKGRKS</sequence>
<keyword evidence="11" id="KW-1185">Reference proteome</keyword>
<reference evidence="12" key="1">
    <citation type="submission" date="2025-08" db="UniProtKB">
        <authorList>
            <consortium name="RefSeq"/>
        </authorList>
    </citation>
    <scope>IDENTIFICATION</scope>
    <source>
        <tissue evidence="12">Blood</tissue>
    </source>
</reference>
<evidence type="ECO:0000259" key="10">
    <source>
        <dbReference type="PROSITE" id="PS50262"/>
    </source>
</evidence>
<evidence type="ECO:0000256" key="3">
    <source>
        <dbReference type="ARBA" id="ARBA00022606"/>
    </source>
</evidence>
<dbReference type="InterPro" id="IPR017452">
    <property type="entry name" value="GPCR_Rhodpsn_7TM"/>
</dbReference>
<evidence type="ECO:0000256" key="8">
    <source>
        <dbReference type="ARBA" id="ARBA00023224"/>
    </source>
</evidence>
<keyword evidence="4 9" id="KW-0812">Transmembrane</keyword>
<comment type="subcellular location">
    <subcellularLocation>
        <location evidence="1">Cell membrane</location>
        <topology evidence="1">Multi-pass membrane protein</topology>
    </subcellularLocation>
</comment>
<dbReference type="RefSeq" id="XP_034262034.2">
    <property type="nucleotide sequence ID" value="XM_034406143.2"/>
</dbReference>
<feature type="transmembrane region" description="Helical" evidence="9">
    <location>
        <begin position="203"/>
        <end position="226"/>
    </location>
</feature>
<evidence type="ECO:0000256" key="9">
    <source>
        <dbReference type="SAM" id="Phobius"/>
    </source>
</evidence>
<feature type="transmembrane region" description="Helical" evidence="9">
    <location>
        <begin position="266"/>
        <end position="290"/>
    </location>
</feature>
<dbReference type="PRINTS" id="PR00237">
    <property type="entry name" value="GPCRRHODOPSN"/>
</dbReference>
<evidence type="ECO:0000256" key="2">
    <source>
        <dbReference type="ARBA" id="ARBA00022475"/>
    </source>
</evidence>
<keyword evidence="8" id="KW-0807">Transducer</keyword>
<keyword evidence="2" id="KW-1003">Cell membrane</keyword>
<name>A0A6P9AXR1_PANGU</name>
<dbReference type="Proteomes" id="UP001652622">
    <property type="component" value="Unplaced"/>
</dbReference>
<evidence type="ECO:0000256" key="5">
    <source>
        <dbReference type="ARBA" id="ARBA00022725"/>
    </source>
</evidence>
<keyword evidence="3" id="KW-0716">Sensory transduction</keyword>
<dbReference type="GO" id="GO:0004930">
    <property type="term" value="F:G protein-coupled receptor activity"/>
    <property type="evidence" value="ECO:0007669"/>
    <property type="project" value="InterPro"/>
</dbReference>
<dbReference type="AlphaFoldDB" id="A0A6P9AXR1"/>
<feature type="transmembrane region" description="Helical" evidence="9">
    <location>
        <begin position="140"/>
        <end position="158"/>
    </location>
</feature>
<organism evidence="11 12">
    <name type="scientific">Pantherophis guttatus</name>
    <name type="common">Corn snake</name>
    <name type="synonym">Elaphe guttata</name>
    <dbReference type="NCBI Taxonomy" id="94885"/>
    <lineage>
        <taxon>Eukaryota</taxon>
        <taxon>Metazoa</taxon>
        <taxon>Chordata</taxon>
        <taxon>Craniata</taxon>
        <taxon>Vertebrata</taxon>
        <taxon>Euteleostomi</taxon>
        <taxon>Lepidosauria</taxon>
        <taxon>Squamata</taxon>
        <taxon>Bifurcata</taxon>
        <taxon>Unidentata</taxon>
        <taxon>Episquamata</taxon>
        <taxon>Toxicofera</taxon>
        <taxon>Serpentes</taxon>
        <taxon>Colubroidea</taxon>
        <taxon>Colubridae</taxon>
        <taxon>Colubrinae</taxon>
        <taxon>Pantherophis</taxon>
    </lineage>
</organism>
<dbReference type="InterPro" id="IPR000276">
    <property type="entry name" value="GPCR_Rhodpsn"/>
</dbReference>
<proteinExistence type="predicted"/>
<dbReference type="GeneID" id="117658014"/>
<gene>
    <name evidence="12" type="primary">LOC117658014</name>
</gene>
<evidence type="ECO:0000313" key="11">
    <source>
        <dbReference type="Proteomes" id="UP001652622"/>
    </source>
</evidence>
<dbReference type="InParanoid" id="A0A6P9AXR1"/>
<accession>A0A6P9AXR1</accession>
<dbReference type="OrthoDB" id="6151005at2759"/>
<protein>
    <submittedName>
        <fullName evidence="12">Olfactory receptor 10G6-like</fullName>
    </submittedName>
</protein>
<dbReference type="KEGG" id="pgut:117658014"/>
<dbReference type="GO" id="GO:0004984">
    <property type="term" value="F:olfactory receptor activity"/>
    <property type="evidence" value="ECO:0007669"/>
    <property type="project" value="InterPro"/>
</dbReference>
<evidence type="ECO:0000256" key="4">
    <source>
        <dbReference type="ARBA" id="ARBA00022692"/>
    </source>
</evidence>
<evidence type="ECO:0000313" key="12">
    <source>
        <dbReference type="RefSeq" id="XP_034262034.2"/>
    </source>
</evidence>
<evidence type="ECO:0000256" key="1">
    <source>
        <dbReference type="ARBA" id="ARBA00004651"/>
    </source>
</evidence>
<dbReference type="PROSITE" id="PS50262">
    <property type="entry name" value="G_PROTEIN_RECEP_F1_2"/>
    <property type="match status" value="1"/>
</dbReference>
<keyword evidence="5" id="KW-0552">Olfaction</keyword>
<feature type="domain" description="G-protein coupled receptors family 1 profile" evidence="10">
    <location>
        <begin position="41"/>
        <end position="288"/>
    </location>
</feature>
<feature type="transmembrane region" description="Helical" evidence="9">
    <location>
        <begin position="22"/>
        <end position="48"/>
    </location>
</feature>
<keyword evidence="7 9" id="KW-0472">Membrane</keyword>
<feature type="transmembrane region" description="Helical" evidence="9">
    <location>
        <begin position="60"/>
        <end position="82"/>
    </location>
</feature>